<protein>
    <submittedName>
        <fullName evidence="6">Hydrogenase iron-sulfur subunit</fullName>
    </submittedName>
</protein>
<evidence type="ECO:0000313" key="6">
    <source>
        <dbReference type="EMBL" id="HIZ07405.1"/>
    </source>
</evidence>
<dbReference type="GO" id="GO:0016491">
    <property type="term" value="F:oxidoreductase activity"/>
    <property type="evidence" value="ECO:0007669"/>
    <property type="project" value="UniProtKB-KW"/>
</dbReference>
<reference evidence="6" key="1">
    <citation type="journal article" date="2021" name="PeerJ">
        <title>Extensive microbial diversity within the chicken gut microbiome revealed by metagenomics and culture.</title>
        <authorList>
            <person name="Gilroy R."/>
            <person name="Ravi A."/>
            <person name="Getino M."/>
            <person name="Pursley I."/>
            <person name="Horton D.L."/>
            <person name="Alikhan N.F."/>
            <person name="Baker D."/>
            <person name="Gharbi K."/>
            <person name="Hall N."/>
            <person name="Watson M."/>
            <person name="Adriaenssens E.M."/>
            <person name="Foster-Nyarko E."/>
            <person name="Jarju S."/>
            <person name="Secka A."/>
            <person name="Antonio M."/>
            <person name="Oren A."/>
            <person name="Chaudhuri R.R."/>
            <person name="La Ragione R."/>
            <person name="Hildebrand F."/>
            <person name="Pallen M.J."/>
        </authorList>
    </citation>
    <scope>NUCLEOTIDE SEQUENCE</scope>
    <source>
        <strain evidence="6">CHK192-9172</strain>
    </source>
</reference>
<proteinExistence type="predicted"/>
<dbReference type="AlphaFoldDB" id="A0A9D2IFS0"/>
<evidence type="ECO:0000313" key="7">
    <source>
        <dbReference type="Proteomes" id="UP000824024"/>
    </source>
</evidence>
<reference evidence="6" key="2">
    <citation type="submission" date="2021-04" db="EMBL/GenBank/DDBJ databases">
        <authorList>
            <person name="Gilroy R."/>
        </authorList>
    </citation>
    <scope>NUCLEOTIDE SEQUENCE</scope>
    <source>
        <strain evidence="6">CHK192-9172</strain>
    </source>
</reference>
<dbReference type="InterPro" id="IPR003813">
    <property type="entry name" value="MvhD/FlpD"/>
</dbReference>
<accession>A0A9D2IFS0</accession>
<keyword evidence="3" id="KW-0408">Iron</keyword>
<sequence length="153" mass="17643">MSVKRDENWEPQILAFCCNWCTYTGADLAGLNRMKYPENVRVVRVPCSSRVNPQFILRAFQKGCDGVLVCGCHPGDCHYATGNYFTRRRFMLMQRLLEYNGIDPKRFQARWISGSEAAKFRDTVTRVSQEIKELGPNKKFQEEWYSEGGAGNE</sequence>
<evidence type="ECO:0000259" key="5">
    <source>
        <dbReference type="Pfam" id="PF02662"/>
    </source>
</evidence>
<evidence type="ECO:0000256" key="3">
    <source>
        <dbReference type="ARBA" id="ARBA00023004"/>
    </source>
</evidence>
<evidence type="ECO:0000256" key="1">
    <source>
        <dbReference type="ARBA" id="ARBA00022723"/>
    </source>
</evidence>
<evidence type="ECO:0000256" key="4">
    <source>
        <dbReference type="ARBA" id="ARBA00023014"/>
    </source>
</evidence>
<dbReference type="Pfam" id="PF02662">
    <property type="entry name" value="FlpD"/>
    <property type="match status" value="1"/>
</dbReference>
<organism evidence="6 7">
    <name type="scientific">Candidatus Eubacterium avistercoris</name>
    <dbReference type="NCBI Taxonomy" id="2838567"/>
    <lineage>
        <taxon>Bacteria</taxon>
        <taxon>Bacillati</taxon>
        <taxon>Bacillota</taxon>
        <taxon>Clostridia</taxon>
        <taxon>Eubacteriales</taxon>
        <taxon>Eubacteriaceae</taxon>
        <taxon>Eubacterium</taxon>
    </lineage>
</organism>
<keyword evidence="4" id="KW-0411">Iron-sulfur</keyword>
<gene>
    <name evidence="6" type="ORF">IAA08_05670</name>
</gene>
<evidence type="ECO:0000256" key="2">
    <source>
        <dbReference type="ARBA" id="ARBA00023002"/>
    </source>
</evidence>
<name>A0A9D2IFS0_9FIRM</name>
<dbReference type="Proteomes" id="UP000824024">
    <property type="component" value="Unassembled WGS sequence"/>
</dbReference>
<keyword evidence="1" id="KW-0479">Metal-binding</keyword>
<comment type="caution">
    <text evidence="6">The sequence shown here is derived from an EMBL/GenBank/DDBJ whole genome shotgun (WGS) entry which is preliminary data.</text>
</comment>
<dbReference type="GO" id="GO:0046872">
    <property type="term" value="F:metal ion binding"/>
    <property type="evidence" value="ECO:0007669"/>
    <property type="project" value="UniProtKB-KW"/>
</dbReference>
<dbReference type="GO" id="GO:0051536">
    <property type="term" value="F:iron-sulfur cluster binding"/>
    <property type="evidence" value="ECO:0007669"/>
    <property type="project" value="UniProtKB-KW"/>
</dbReference>
<feature type="domain" description="F420-non-reducing hydrogenase iron-sulfur subunit D" evidence="5">
    <location>
        <begin position="13"/>
        <end position="135"/>
    </location>
</feature>
<dbReference type="EMBL" id="DXCH01000160">
    <property type="protein sequence ID" value="HIZ07405.1"/>
    <property type="molecule type" value="Genomic_DNA"/>
</dbReference>
<keyword evidence="2" id="KW-0560">Oxidoreductase</keyword>